<dbReference type="RefSeq" id="WP_066380741.1">
    <property type="nucleotide sequence ID" value="NZ_LTAZ01000004.1"/>
</dbReference>
<dbReference type="OrthoDB" id="162070at2157"/>
<gene>
    <name evidence="1" type="ORF">HAPAU_12950</name>
</gene>
<dbReference type="EMBL" id="LTAZ01000004">
    <property type="protein sequence ID" value="KYH26200.1"/>
    <property type="molecule type" value="Genomic_DNA"/>
</dbReference>
<organism evidence="1 2">
    <name type="scientific">Halalkalicoccus paucihalophilus</name>
    <dbReference type="NCBI Taxonomy" id="1008153"/>
    <lineage>
        <taxon>Archaea</taxon>
        <taxon>Methanobacteriati</taxon>
        <taxon>Methanobacteriota</taxon>
        <taxon>Stenosarchaea group</taxon>
        <taxon>Halobacteria</taxon>
        <taxon>Halobacteriales</taxon>
        <taxon>Halococcaceae</taxon>
        <taxon>Halalkalicoccus</taxon>
    </lineage>
</organism>
<dbReference type="AlphaFoldDB" id="A0A151AF48"/>
<accession>A0A151AF48</accession>
<protein>
    <submittedName>
        <fullName evidence="1">Uncharacterized protein</fullName>
    </submittedName>
</protein>
<proteinExistence type="predicted"/>
<dbReference type="Proteomes" id="UP000075321">
    <property type="component" value="Unassembled WGS sequence"/>
</dbReference>
<dbReference type="Pfam" id="PF25926">
    <property type="entry name" value="DUF7971"/>
    <property type="match status" value="1"/>
</dbReference>
<comment type="caution">
    <text evidence="1">The sequence shown here is derived from an EMBL/GenBank/DDBJ whole genome shotgun (WGS) entry which is preliminary data.</text>
</comment>
<name>A0A151AF48_9EURY</name>
<evidence type="ECO:0000313" key="2">
    <source>
        <dbReference type="Proteomes" id="UP000075321"/>
    </source>
</evidence>
<reference evidence="1 2" key="1">
    <citation type="submission" date="2016-02" db="EMBL/GenBank/DDBJ databases">
        <title>Genome sequence of Halalkalicoccus paucihalophilus DSM 24557.</title>
        <authorList>
            <person name="Poehlein A."/>
            <person name="Daniel R."/>
        </authorList>
    </citation>
    <scope>NUCLEOTIDE SEQUENCE [LARGE SCALE GENOMIC DNA]</scope>
    <source>
        <strain evidence="1 2">DSM 24557</strain>
    </source>
</reference>
<keyword evidence="2" id="KW-1185">Reference proteome</keyword>
<dbReference type="InterPro" id="IPR058277">
    <property type="entry name" value="DUF7971"/>
</dbReference>
<sequence>MDEITLAVPRELGETLPEDSDETLMAMGREIDQYEGYINAAIAEGESEAASAAADVLDRIEERWEQYDGLIAELRAWGQSSIYAEVWCDFQYALIQQLYDHEELADALDQERHARLVDDGIRLSDAV</sequence>
<evidence type="ECO:0000313" key="1">
    <source>
        <dbReference type="EMBL" id="KYH26200.1"/>
    </source>
</evidence>
<dbReference type="PATRIC" id="fig|1008153.3.peg.1304"/>